<accession>S7J4J9</accession>
<protein>
    <submittedName>
        <fullName evidence="1">Uncharacterized protein</fullName>
    </submittedName>
</protein>
<organism evidence="1 2">
    <name type="scientific">Chlamydia ibidis</name>
    <dbReference type="NCBI Taxonomy" id="1405396"/>
    <lineage>
        <taxon>Bacteria</taxon>
        <taxon>Pseudomonadati</taxon>
        <taxon>Chlamydiota</taxon>
        <taxon>Chlamydiia</taxon>
        <taxon>Chlamydiales</taxon>
        <taxon>Chlamydiaceae</taxon>
        <taxon>Chlamydia/Chlamydophila group</taxon>
        <taxon>Chlamydia</taxon>
    </lineage>
</organism>
<dbReference type="HOGENOM" id="CLU_131228_5_3_0"/>
<evidence type="ECO:0000313" key="2">
    <source>
        <dbReference type="Proteomes" id="UP000016200"/>
    </source>
</evidence>
<dbReference type="EMBL" id="ATNB01000131">
    <property type="protein sequence ID" value="EPP34967.1"/>
    <property type="molecule type" value="Genomic_DNA"/>
</dbReference>
<name>S7J4J9_9CHLA</name>
<proteinExistence type="predicted"/>
<comment type="caution">
    <text evidence="1">The sequence shown here is derived from an EMBL/GenBank/DDBJ whole genome shotgun (WGS) entry which is preliminary data.</text>
</comment>
<reference evidence="1 2" key="1">
    <citation type="submission" date="2013-04" db="EMBL/GenBank/DDBJ databases">
        <title>Genome sequence of Chlamydia psittaci 10-1398/11.</title>
        <authorList>
            <person name="Huot-Creasy H."/>
            <person name="McCracken C.L."/>
            <person name="Humphries M."/>
            <person name="Sachse K."/>
            <person name="Laroucau K."/>
            <person name="Bavoil P."/>
            <person name="Myers G.S."/>
        </authorList>
    </citation>
    <scope>NUCLEOTIDE SEQUENCE [LARGE SCALE GENOMIC DNA]</scope>
    <source>
        <strain evidence="1 2">10_1398_11</strain>
    </source>
</reference>
<evidence type="ECO:0000313" key="1">
    <source>
        <dbReference type="EMBL" id="EPP34967.1"/>
    </source>
</evidence>
<gene>
    <name evidence="1" type="ORF">CP10139811_1605</name>
</gene>
<dbReference type="AlphaFoldDB" id="S7J4J9"/>
<sequence length="37" mass="4308">MNFLLGNHPFKRISCIFSSEIPHLGENDKFSLRKSPF</sequence>
<dbReference type="Proteomes" id="UP000016200">
    <property type="component" value="Unassembled WGS sequence"/>
</dbReference>